<dbReference type="InterPro" id="IPR013762">
    <property type="entry name" value="Integrase-like_cat_sf"/>
</dbReference>
<dbReference type="RefSeq" id="WP_317546315.1">
    <property type="nucleotide sequence ID" value="NZ_JAWLKB010000067.1"/>
</dbReference>
<dbReference type="Gene3D" id="1.10.443.10">
    <property type="entry name" value="Intergrase catalytic core"/>
    <property type="match status" value="1"/>
</dbReference>
<protein>
    <recommendedName>
        <fullName evidence="4">Integrase</fullName>
    </recommendedName>
</protein>
<sequence>MHSLRYSRQGDHRPITEWIKTQPPHIADHQFSLIHVDEVLRWEILYAVQQRDARGGRIEPHAIRTALVSMQTVTSLSTMSEADAIIFLKRHGENSTAAHLAEFVRHLRRGHDRMNGLGPKDRLVWDLVEIGLSPDPTAIGGTRKRKGLDFGQISQPWLRDLALGWAREQATARGISETLRVSVIASQALDTRHDRGVDMTALGERDIATIIDAIDRTITAADGTPVQAKYKRQLANFLFTLIEWGRHFGHLPDLPVLFRMPHRSATPFENVVDEEPGKAIPNAIQRQLDENVDSIGRDSAFPGLTEEQAHQMFRTAYIVLRDTGRRPLEVVTLTTSCLTRDHSGSVLTWNNYKSKRFGRRLPILESTAQAIQQWMDVRSTLTTADRSADYLFPGKAVKSLEPHLRTHTGSPLRFGSG</sequence>
<dbReference type="EMBL" id="JAWLKB010000067">
    <property type="protein sequence ID" value="MDV6271686.1"/>
    <property type="molecule type" value="Genomic_DNA"/>
</dbReference>
<accession>A0ABU4C5A7</accession>
<evidence type="ECO:0000313" key="3">
    <source>
        <dbReference type="Proteomes" id="UP001185927"/>
    </source>
</evidence>
<evidence type="ECO:0008006" key="4">
    <source>
        <dbReference type="Google" id="ProtNLM"/>
    </source>
</evidence>
<reference evidence="2 3" key="1">
    <citation type="submission" date="2023-10" db="EMBL/GenBank/DDBJ databases">
        <title>Development of a sustainable strategy for remediation of hydrocarbon-contaminated territories based on the waste exchange concept.</title>
        <authorList>
            <person name="Krivoruchko A."/>
        </authorList>
    </citation>
    <scope>NUCLEOTIDE SEQUENCE [LARGE SCALE GENOMIC DNA]</scope>
    <source>
        <strain evidence="2 3">IEGM 1203</strain>
    </source>
</reference>
<gene>
    <name evidence="2" type="ORF">R3Q16_34415</name>
</gene>
<name>A0ABU4C5A7_RHOGO</name>
<proteinExistence type="predicted"/>
<dbReference type="InterPro" id="IPR011010">
    <property type="entry name" value="DNA_brk_join_enz"/>
</dbReference>
<keyword evidence="3" id="KW-1185">Reference proteome</keyword>
<evidence type="ECO:0000313" key="2">
    <source>
        <dbReference type="EMBL" id="MDV6271686.1"/>
    </source>
</evidence>
<dbReference type="SUPFAM" id="SSF56349">
    <property type="entry name" value="DNA breaking-rejoining enzymes"/>
    <property type="match status" value="1"/>
</dbReference>
<evidence type="ECO:0000256" key="1">
    <source>
        <dbReference type="ARBA" id="ARBA00023172"/>
    </source>
</evidence>
<comment type="caution">
    <text evidence="2">The sequence shown here is derived from an EMBL/GenBank/DDBJ whole genome shotgun (WGS) entry which is preliminary data.</text>
</comment>
<keyword evidence="1" id="KW-0233">DNA recombination</keyword>
<dbReference type="Proteomes" id="UP001185927">
    <property type="component" value="Unassembled WGS sequence"/>
</dbReference>
<organism evidence="2 3">
    <name type="scientific">Rhodococcus globerulus</name>
    <dbReference type="NCBI Taxonomy" id="33008"/>
    <lineage>
        <taxon>Bacteria</taxon>
        <taxon>Bacillati</taxon>
        <taxon>Actinomycetota</taxon>
        <taxon>Actinomycetes</taxon>
        <taxon>Mycobacteriales</taxon>
        <taxon>Nocardiaceae</taxon>
        <taxon>Rhodococcus</taxon>
    </lineage>
</organism>